<dbReference type="PROSITE" id="PS50931">
    <property type="entry name" value="HTH_LYSR"/>
    <property type="match status" value="1"/>
</dbReference>
<dbReference type="InterPro" id="IPR005119">
    <property type="entry name" value="LysR_subst-bd"/>
</dbReference>
<dbReference type="Proteomes" id="UP001355056">
    <property type="component" value="Unassembled WGS sequence"/>
</dbReference>
<dbReference type="Pfam" id="PF03466">
    <property type="entry name" value="LysR_substrate"/>
    <property type="match status" value="1"/>
</dbReference>
<proteinExistence type="inferred from homology"/>
<dbReference type="PANTHER" id="PTHR30537:SF26">
    <property type="entry name" value="GLYCINE CLEAVAGE SYSTEM TRANSCRIPTIONAL ACTIVATOR"/>
    <property type="match status" value="1"/>
</dbReference>
<dbReference type="RefSeq" id="WP_332616994.1">
    <property type="nucleotide sequence ID" value="NZ_JAXGFP010000005.1"/>
</dbReference>
<gene>
    <name evidence="6" type="ORF">SNE34_10570</name>
</gene>
<evidence type="ECO:0000313" key="7">
    <source>
        <dbReference type="Proteomes" id="UP001355056"/>
    </source>
</evidence>
<protein>
    <submittedName>
        <fullName evidence="6">LysR substrate-binding domain-containing protein</fullName>
    </submittedName>
</protein>
<dbReference type="InterPro" id="IPR036390">
    <property type="entry name" value="WH_DNA-bd_sf"/>
</dbReference>
<dbReference type="InterPro" id="IPR058163">
    <property type="entry name" value="LysR-type_TF_proteobact-type"/>
</dbReference>
<keyword evidence="7" id="KW-1185">Reference proteome</keyword>
<evidence type="ECO:0000259" key="5">
    <source>
        <dbReference type="PROSITE" id="PS50931"/>
    </source>
</evidence>
<dbReference type="Gene3D" id="3.40.190.10">
    <property type="entry name" value="Periplasmic binding protein-like II"/>
    <property type="match status" value="2"/>
</dbReference>
<dbReference type="EMBL" id="JAXGFP010000005">
    <property type="protein sequence ID" value="MEG3184451.1"/>
    <property type="molecule type" value="Genomic_DNA"/>
</dbReference>
<dbReference type="SUPFAM" id="SSF46785">
    <property type="entry name" value="Winged helix' DNA-binding domain"/>
    <property type="match status" value="1"/>
</dbReference>
<organism evidence="6 7">
    <name type="scientific">Novilysobacter erysipheiresistens</name>
    <dbReference type="NCBI Taxonomy" id="1749332"/>
    <lineage>
        <taxon>Bacteria</taxon>
        <taxon>Pseudomonadati</taxon>
        <taxon>Pseudomonadota</taxon>
        <taxon>Gammaproteobacteria</taxon>
        <taxon>Lysobacterales</taxon>
        <taxon>Lysobacteraceae</taxon>
        <taxon>Novilysobacter</taxon>
    </lineage>
</organism>
<dbReference type="CDD" id="cd08432">
    <property type="entry name" value="PBP2_GcdR_TrpI_HvrB_AmpR_like"/>
    <property type="match status" value="1"/>
</dbReference>
<dbReference type="SUPFAM" id="SSF53850">
    <property type="entry name" value="Periplasmic binding protein-like II"/>
    <property type="match status" value="1"/>
</dbReference>
<name>A0ABU7YZV3_9GAMM</name>
<dbReference type="Gene3D" id="1.10.10.10">
    <property type="entry name" value="Winged helix-like DNA-binding domain superfamily/Winged helix DNA-binding domain"/>
    <property type="match status" value="1"/>
</dbReference>
<evidence type="ECO:0000256" key="2">
    <source>
        <dbReference type="ARBA" id="ARBA00023015"/>
    </source>
</evidence>
<feature type="domain" description="HTH lysR-type" evidence="5">
    <location>
        <begin position="7"/>
        <end position="64"/>
    </location>
</feature>
<keyword evidence="3" id="KW-0238">DNA-binding</keyword>
<dbReference type="PANTHER" id="PTHR30537">
    <property type="entry name" value="HTH-TYPE TRANSCRIPTIONAL REGULATOR"/>
    <property type="match status" value="1"/>
</dbReference>
<dbReference type="Pfam" id="PF00126">
    <property type="entry name" value="HTH_1"/>
    <property type="match status" value="1"/>
</dbReference>
<evidence type="ECO:0000256" key="4">
    <source>
        <dbReference type="ARBA" id="ARBA00023163"/>
    </source>
</evidence>
<dbReference type="InterPro" id="IPR000847">
    <property type="entry name" value="LysR_HTH_N"/>
</dbReference>
<keyword evidence="2" id="KW-0805">Transcription regulation</keyword>
<reference evidence="6 7" key="1">
    <citation type="journal article" date="2016" name="Int. J. Syst. Evol. Microbiol.">
        <title>Lysobacter erysipheiresistens sp. nov., an antagonist of powdery mildew, isolated from tobacco-cultivated soil.</title>
        <authorList>
            <person name="Xie B."/>
            <person name="Li T."/>
            <person name="Lin X."/>
            <person name="Wang C.J."/>
            <person name="Chen Y.J."/>
            <person name="Liu W.J."/>
            <person name="Zhao Z.W."/>
        </authorList>
    </citation>
    <scope>NUCLEOTIDE SEQUENCE [LARGE SCALE GENOMIC DNA]</scope>
    <source>
        <strain evidence="6 7">RS-LYSO-3</strain>
    </source>
</reference>
<keyword evidence="4" id="KW-0804">Transcription</keyword>
<dbReference type="InterPro" id="IPR036388">
    <property type="entry name" value="WH-like_DNA-bd_sf"/>
</dbReference>
<dbReference type="PRINTS" id="PR00039">
    <property type="entry name" value="HTHLYSR"/>
</dbReference>
<evidence type="ECO:0000256" key="1">
    <source>
        <dbReference type="ARBA" id="ARBA00009437"/>
    </source>
</evidence>
<comment type="similarity">
    <text evidence="1">Belongs to the LysR transcriptional regulatory family.</text>
</comment>
<sequence length="296" mass="31955">MDARDLPPLTALRAFEAAARHLSFKHAAAELSLTPTAISHQVRLLEECLGVQLFVRGTRRVDLTPAGQGLFPPLRDGLDAMARGVQAVRPRQGPRGLVLSTTMAFASRWLLPRLARFAGSQPDIALHLHTSDQPVDLAGGAAHLAIRYGSGRYPGLGSTPLLPSRFAPVCAPALAVDTVEDLSRVPLIGFEWLRRDATTPDWPLWFERAGVAPVPRQLHFSDEVHAIQAAIAGQGVALINLALVADELRTGMLCQPFGPTLDGHDFHLVWAEQHDTNPDVATVREWLLAGAAETTG</sequence>
<evidence type="ECO:0000313" key="6">
    <source>
        <dbReference type="EMBL" id="MEG3184451.1"/>
    </source>
</evidence>
<accession>A0ABU7YZV3</accession>
<evidence type="ECO:0000256" key="3">
    <source>
        <dbReference type="ARBA" id="ARBA00023125"/>
    </source>
</evidence>
<comment type="caution">
    <text evidence="6">The sequence shown here is derived from an EMBL/GenBank/DDBJ whole genome shotgun (WGS) entry which is preliminary data.</text>
</comment>